<evidence type="ECO:0000256" key="3">
    <source>
        <dbReference type="ARBA" id="ARBA00038502"/>
    </source>
</evidence>
<feature type="domain" description="N-acetyltransferase" evidence="4">
    <location>
        <begin position="23"/>
        <end position="180"/>
    </location>
</feature>
<evidence type="ECO:0000259" key="4">
    <source>
        <dbReference type="PROSITE" id="PS51186"/>
    </source>
</evidence>
<dbReference type="GO" id="GO:0005840">
    <property type="term" value="C:ribosome"/>
    <property type="evidence" value="ECO:0007669"/>
    <property type="project" value="UniProtKB-KW"/>
</dbReference>
<dbReference type="GO" id="GO:0008999">
    <property type="term" value="F:protein-N-terminal-alanine acetyltransferase activity"/>
    <property type="evidence" value="ECO:0007669"/>
    <property type="project" value="TreeGrafter"/>
</dbReference>
<dbReference type="Proteomes" id="UP000215145">
    <property type="component" value="Unassembled WGS sequence"/>
</dbReference>
<evidence type="ECO:0000256" key="1">
    <source>
        <dbReference type="ARBA" id="ARBA00022679"/>
    </source>
</evidence>
<keyword evidence="5" id="KW-0687">Ribonucleoprotein</keyword>
<name>A0A229P635_9BACL</name>
<dbReference type="AlphaFoldDB" id="A0A229P635"/>
<dbReference type="PANTHER" id="PTHR43792">
    <property type="entry name" value="GNAT FAMILY, PUTATIVE (AFU_ORTHOLOGUE AFUA_3G00765)-RELATED-RELATED"/>
    <property type="match status" value="1"/>
</dbReference>
<dbReference type="OrthoDB" id="9795206at2"/>
<evidence type="ECO:0000313" key="6">
    <source>
        <dbReference type="Proteomes" id="UP000215145"/>
    </source>
</evidence>
<dbReference type="InterPro" id="IPR000182">
    <property type="entry name" value="GNAT_dom"/>
</dbReference>
<comment type="caution">
    <text evidence="5">The sequence shown here is derived from an EMBL/GenBank/DDBJ whole genome shotgun (WGS) entry which is preliminary data.</text>
</comment>
<dbReference type="SUPFAM" id="SSF55729">
    <property type="entry name" value="Acyl-CoA N-acyltransferases (Nat)"/>
    <property type="match status" value="1"/>
</dbReference>
<dbReference type="Gene3D" id="3.40.630.30">
    <property type="match status" value="1"/>
</dbReference>
<reference evidence="5 6" key="1">
    <citation type="submission" date="2017-07" db="EMBL/GenBank/DDBJ databases">
        <title>Paenibacillus herberti R33 genome sequencing and assembly.</title>
        <authorList>
            <person name="Su W."/>
        </authorList>
    </citation>
    <scope>NUCLEOTIDE SEQUENCE [LARGE SCALE GENOMIC DNA]</scope>
    <source>
        <strain evidence="5 6">R33</strain>
    </source>
</reference>
<dbReference type="GO" id="GO:0005737">
    <property type="term" value="C:cytoplasm"/>
    <property type="evidence" value="ECO:0007669"/>
    <property type="project" value="TreeGrafter"/>
</dbReference>
<dbReference type="PROSITE" id="PS51186">
    <property type="entry name" value="GNAT"/>
    <property type="match status" value="1"/>
</dbReference>
<dbReference type="Pfam" id="PF13302">
    <property type="entry name" value="Acetyltransf_3"/>
    <property type="match status" value="1"/>
</dbReference>
<keyword evidence="2" id="KW-0012">Acyltransferase</keyword>
<organism evidence="5 6">
    <name type="scientific">Paenibacillus herberti</name>
    <dbReference type="NCBI Taxonomy" id="1619309"/>
    <lineage>
        <taxon>Bacteria</taxon>
        <taxon>Bacillati</taxon>
        <taxon>Bacillota</taxon>
        <taxon>Bacilli</taxon>
        <taxon>Bacillales</taxon>
        <taxon>Paenibacillaceae</taxon>
        <taxon>Paenibacillus</taxon>
    </lineage>
</organism>
<sequence length="191" mass="21449">MSILQTDRLLLSEASPEDSAVITNYVIRNKEFLAPWEPKREEAFFSEESQRALLEADQQVIESGGLVKLWISLQEDPDTVIGSVVLGNIVRGVFLSCNLGYRLDKGLLGKGYMPEAVQMIVKHGFDSLGLHRIEANIIPRNAASLSVVRKLGFQEEGLAKRYLKINGKWEDHIHMVMLNDALEIEEEGREG</sequence>
<keyword evidence="1 5" id="KW-0808">Transferase</keyword>
<keyword evidence="5" id="KW-0689">Ribosomal protein</keyword>
<comment type="similarity">
    <text evidence="3">Belongs to the acetyltransferase family. RimJ subfamily.</text>
</comment>
<evidence type="ECO:0000313" key="5">
    <source>
        <dbReference type="EMBL" id="OXM17550.1"/>
    </source>
</evidence>
<evidence type="ECO:0000256" key="2">
    <source>
        <dbReference type="ARBA" id="ARBA00023315"/>
    </source>
</evidence>
<dbReference type="PANTHER" id="PTHR43792:SF8">
    <property type="entry name" value="[RIBOSOMAL PROTEIN US5]-ALANINE N-ACETYLTRANSFERASE"/>
    <property type="match status" value="1"/>
</dbReference>
<dbReference type="InterPro" id="IPR051531">
    <property type="entry name" value="N-acetyltransferase"/>
</dbReference>
<dbReference type="InterPro" id="IPR016181">
    <property type="entry name" value="Acyl_CoA_acyltransferase"/>
</dbReference>
<proteinExistence type="inferred from homology"/>
<dbReference type="EMBL" id="NMUQ01000001">
    <property type="protein sequence ID" value="OXM17550.1"/>
    <property type="molecule type" value="Genomic_DNA"/>
</dbReference>
<protein>
    <submittedName>
        <fullName evidence="5">30S ribosomal protein S5 alanine N-acetyltransferase</fullName>
    </submittedName>
</protein>
<keyword evidence="6" id="KW-1185">Reference proteome</keyword>
<gene>
    <name evidence="5" type="ORF">CGZ75_09005</name>
</gene>
<accession>A0A229P635</accession>